<gene>
    <name evidence="19" type="ORF">DFH94DRAFT_627185</name>
</gene>
<evidence type="ECO:0000256" key="11">
    <source>
        <dbReference type="ARBA" id="ARBA00022842"/>
    </source>
</evidence>
<dbReference type="InterPro" id="IPR034291">
    <property type="entry name" value="TMP_synthase"/>
</dbReference>
<comment type="catalytic activity">
    <reaction evidence="1">
        <text>5-(2-hydroxyethyl)-4-methylthiazole + ATP = 4-methyl-5-(2-phosphooxyethyl)-thiazole + ADP + H(+)</text>
        <dbReference type="Rhea" id="RHEA:24212"/>
        <dbReference type="ChEBI" id="CHEBI:15378"/>
        <dbReference type="ChEBI" id="CHEBI:17957"/>
        <dbReference type="ChEBI" id="CHEBI:30616"/>
        <dbReference type="ChEBI" id="CHEBI:58296"/>
        <dbReference type="ChEBI" id="CHEBI:456216"/>
        <dbReference type="EC" id="2.7.1.50"/>
    </reaction>
</comment>
<accession>A0A9P5MZY7</accession>
<dbReference type="GO" id="GO:0004417">
    <property type="term" value="F:hydroxyethylthiazole kinase activity"/>
    <property type="evidence" value="ECO:0007669"/>
    <property type="project" value="UniProtKB-EC"/>
</dbReference>
<evidence type="ECO:0000256" key="8">
    <source>
        <dbReference type="ARBA" id="ARBA00022741"/>
    </source>
</evidence>
<evidence type="ECO:0000256" key="10">
    <source>
        <dbReference type="ARBA" id="ARBA00022840"/>
    </source>
</evidence>
<keyword evidence="8" id="KW-0547">Nucleotide-binding</keyword>
<evidence type="ECO:0000256" key="15">
    <source>
        <dbReference type="ARBA" id="ARBA00047883"/>
    </source>
</evidence>
<evidence type="ECO:0000256" key="17">
    <source>
        <dbReference type="ARBA" id="ARBA00061283"/>
    </source>
</evidence>
<evidence type="ECO:0000256" key="3">
    <source>
        <dbReference type="ARBA" id="ARBA00003814"/>
    </source>
</evidence>
<comment type="catalytic activity">
    <reaction evidence="13">
        <text>4-methyl-5-(2-phosphooxyethyl)-thiazole + 4-amino-2-methyl-5-(diphosphooxymethyl)pyrimidine + H(+) = thiamine phosphate + diphosphate</text>
        <dbReference type="Rhea" id="RHEA:22328"/>
        <dbReference type="ChEBI" id="CHEBI:15378"/>
        <dbReference type="ChEBI" id="CHEBI:33019"/>
        <dbReference type="ChEBI" id="CHEBI:37575"/>
        <dbReference type="ChEBI" id="CHEBI:57841"/>
        <dbReference type="ChEBI" id="CHEBI:58296"/>
        <dbReference type="EC" id="2.5.1.3"/>
    </reaction>
</comment>
<evidence type="ECO:0000256" key="16">
    <source>
        <dbReference type="ARBA" id="ARBA00061146"/>
    </source>
</evidence>
<evidence type="ECO:0000256" key="12">
    <source>
        <dbReference type="ARBA" id="ARBA00022977"/>
    </source>
</evidence>
<dbReference type="CDD" id="cd00564">
    <property type="entry name" value="TMP_TenI"/>
    <property type="match status" value="1"/>
</dbReference>
<dbReference type="EMBL" id="WHVB01000005">
    <property type="protein sequence ID" value="KAF8482718.1"/>
    <property type="molecule type" value="Genomic_DNA"/>
</dbReference>
<dbReference type="GO" id="GO:0009228">
    <property type="term" value="P:thiamine biosynthetic process"/>
    <property type="evidence" value="ECO:0007669"/>
    <property type="project" value="UniProtKB-KW"/>
</dbReference>
<evidence type="ECO:0000256" key="1">
    <source>
        <dbReference type="ARBA" id="ARBA00001771"/>
    </source>
</evidence>
<dbReference type="PANTHER" id="PTHR20857:SF23">
    <property type="entry name" value="THIAMINE BIOSYNTHETIC BIFUNCTIONAL ENZYME"/>
    <property type="match status" value="1"/>
</dbReference>
<dbReference type="CDD" id="cd01170">
    <property type="entry name" value="THZ_kinase"/>
    <property type="match status" value="1"/>
</dbReference>
<dbReference type="SUPFAM" id="SSF53613">
    <property type="entry name" value="Ribokinase-like"/>
    <property type="match status" value="1"/>
</dbReference>
<reference evidence="19" key="1">
    <citation type="submission" date="2019-10" db="EMBL/GenBank/DDBJ databases">
        <authorList>
            <consortium name="DOE Joint Genome Institute"/>
            <person name="Kuo A."/>
            <person name="Miyauchi S."/>
            <person name="Kiss E."/>
            <person name="Drula E."/>
            <person name="Kohler A."/>
            <person name="Sanchez-Garcia M."/>
            <person name="Andreopoulos B."/>
            <person name="Barry K.W."/>
            <person name="Bonito G."/>
            <person name="Buee M."/>
            <person name="Carver A."/>
            <person name="Chen C."/>
            <person name="Cichocki N."/>
            <person name="Clum A."/>
            <person name="Culley D."/>
            <person name="Crous P.W."/>
            <person name="Fauchery L."/>
            <person name="Girlanda M."/>
            <person name="Hayes R."/>
            <person name="Keri Z."/>
            <person name="LaButti K."/>
            <person name="Lipzen A."/>
            <person name="Lombard V."/>
            <person name="Magnuson J."/>
            <person name="Maillard F."/>
            <person name="Morin E."/>
            <person name="Murat C."/>
            <person name="Nolan M."/>
            <person name="Ohm R."/>
            <person name="Pangilinan J."/>
            <person name="Pereira M."/>
            <person name="Perotto S."/>
            <person name="Peter M."/>
            <person name="Riley R."/>
            <person name="Sitrit Y."/>
            <person name="Stielow B."/>
            <person name="Szollosi G."/>
            <person name="Zifcakova L."/>
            <person name="Stursova M."/>
            <person name="Spatafora J.W."/>
            <person name="Tedersoo L."/>
            <person name="Vaario L.-M."/>
            <person name="Yamada A."/>
            <person name="Yan M."/>
            <person name="Wang P."/>
            <person name="Xu J."/>
            <person name="Bruns T."/>
            <person name="Baldrian P."/>
            <person name="Vilgalys R."/>
            <person name="Henrissat B."/>
            <person name="Grigoriev I.V."/>
            <person name="Hibbett D."/>
            <person name="Nagy L.G."/>
            <person name="Martin F.M."/>
        </authorList>
    </citation>
    <scope>NUCLEOTIDE SEQUENCE</scope>
    <source>
        <strain evidence="19">Prilba</strain>
    </source>
</reference>
<comment type="caution">
    <text evidence="19">The sequence shown here is derived from an EMBL/GenBank/DDBJ whole genome shotgun (WGS) entry which is preliminary data.</text>
</comment>
<dbReference type="FunFam" id="3.20.20.70:FF:000104">
    <property type="entry name" value="Thiamine biosynthetic bifunctional enzyme"/>
    <property type="match status" value="1"/>
</dbReference>
<keyword evidence="11" id="KW-0460">Magnesium</keyword>
<evidence type="ECO:0000313" key="19">
    <source>
        <dbReference type="EMBL" id="KAF8482718.1"/>
    </source>
</evidence>
<evidence type="ECO:0000256" key="13">
    <source>
        <dbReference type="ARBA" id="ARBA00047334"/>
    </source>
</evidence>
<proteinExistence type="inferred from homology"/>
<dbReference type="GO" id="GO:0004789">
    <property type="term" value="F:thiamine-phosphate diphosphorylase activity"/>
    <property type="evidence" value="ECO:0007669"/>
    <property type="project" value="UniProtKB-EC"/>
</dbReference>
<dbReference type="InterPro" id="IPR000417">
    <property type="entry name" value="Hyethyz_kinase"/>
</dbReference>
<evidence type="ECO:0000256" key="2">
    <source>
        <dbReference type="ARBA" id="ARBA00001946"/>
    </source>
</evidence>
<dbReference type="OrthoDB" id="4994at2759"/>
<comment type="cofactor">
    <cofactor evidence="2">
        <name>Mg(2+)</name>
        <dbReference type="ChEBI" id="CHEBI:18420"/>
    </cofactor>
</comment>
<keyword evidence="10" id="KW-0067">ATP-binding</keyword>
<comment type="function">
    <text evidence="3">Condenses 4-methyl-5-(beta-hydroxyethyl)thiazole monophosphate (THZ-P) and 2-methyl-4-amino-5-hydroxymethyl pyrimidine pyrophosphate (HMP-PP) to form thiamine monophosphate (TMP).</text>
</comment>
<evidence type="ECO:0000256" key="6">
    <source>
        <dbReference type="ARBA" id="ARBA00022679"/>
    </source>
</evidence>
<dbReference type="GO" id="GO:0000287">
    <property type="term" value="F:magnesium ion binding"/>
    <property type="evidence" value="ECO:0007669"/>
    <property type="project" value="InterPro"/>
</dbReference>
<reference evidence="19" key="2">
    <citation type="journal article" date="2020" name="Nat. Commun.">
        <title>Large-scale genome sequencing of mycorrhizal fungi provides insights into the early evolution of symbiotic traits.</title>
        <authorList>
            <person name="Miyauchi S."/>
            <person name="Kiss E."/>
            <person name="Kuo A."/>
            <person name="Drula E."/>
            <person name="Kohler A."/>
            <person name="Sanchez-Garcia M."/>
            <person name="Morin E."/>
            <person name="Andreopoulos B."/>
            <person name="Barry K.W."/>
            <person name="Bonito G."/>
            <person name="Buee M."/>
            <person name="Carver A."/>
            <person name="Chen C."/>
            <person name="Cichocki N."/>
            <person name="Clum A."/>
            <person name="Culley D."/>
            <person name="Crous P.W."/>
            <person name="Fauchery L."/>
            <person name="Girlanda M."/>
            <person name="Hayes R.D."/>
            <person name="Keri Z."/>
            <person name="LaButti K."/>
            <person name="Lipzen A."/>
            <person name="Lombard V."/>
            <person name="Magnuson J."/>
            <person name="Maillard F."/>
            <person name="Murat C."/>
            <person name="Nolan M."/>
            <person name="Ohm R.A."/>
            <person name="Pangilinan J."/>
            <person name="Pereira M.F."/>
            <person name="Perotto S."/>
            <person name="Peter M."/>
            <person name="Pfister S."/>
            <person name="Riley R."/>
            <person name="Sitrit Y."/>
            <person name="Stielow J.B."/>
            <person name="Szollosi G."/>
            <person name="Zifcakova L."/>
            <person name="Stursova M."/>
            <person name="Spatafora J.W."/>
            <person name="Tedersoo L."/>
            <person name="Vaario L.M."/>
            <person name="Yamada A."/>
            <person name="Yan M."/>
            <person name="Wang P."/>
            <person name="Xu J."/>
            <person name="Bruns T."/>
            <person name="Baldrian P."/>
            <person name="Vilgalys R."/>
            <person name="Dunand C."/>
            <person name="Henrissat B."/>
            <person name="Grigoriev I.V."/>
            <person name="Hibbett D."/>
            <person name="Nagy L.G."/>
            <person name="Martin F.M."/>
        </authorList>
    </citation>
    <scope>NUCLEOTIDE SEQUENCE</scope>
    <source>
        <strain evidence="19">Prilba</strain>
    </source>
</reference>
<evidence type="ECO:0000256" key="14">
    <source>
        <dbReference type="ARBA" id="ARBA00047851"/>
    </source>
</evidence>
<feature type="domain" description="Thiamine phosphate synthase/TenI" evidence="18">
    <location>
        <begin position="19"/>
        <end position="213"/>
    </location>
</feature>
<keyword evidence="20" id="KW-1185">Reference proteome</keyword>
<dbReference type="NCBIfam" id="TIGR00693">
    <property type="entry name" value="thiE"/>
    <property type="match status" value="1"/>
</dbReference>
<name>A0A9P5MZY7_9AGAM</name>
<dbReference type="SUPFAM" id="SSF51391">
    <property type="entry name" value="Thiamin phosphate synthase"/>
    <property type="match status" value="1"/>
</dbReference>
<evidence type="ECO:0000256" key="7">
    <source>
        <dbReference type="ARBA" id="ARBA00022723"/>
    </source>
</evidence>
<dbReference type="HAMAP" id="MF_00228">
    <property type="entry name" value="Thz_kinase"/>
    <property type="match status" value="1"/>
</dbReference>
<comment type="similarity">
    <text evidence="16">In the C-terminal section; belongs to the Thz kinase family.</text>
</comment>
<keyword evidence="9" id="KW-0418">Kinase</keyword>
<evidence type="ECO:0000256" key="4">
    <source>
        <dbReference type="ARBA" id="ARBA00004868"/>
    </source>
</evidence>
<keyword evidence="6" id="KW-0808">Transferase</keyword>
<dbReference type="InterPro" id="IPR013785">
    <property type="entry name" value="Aldolase_TIM"/>
</dbReference>
<dbReference type="NCBIfam" id="NF006830">
    <property type="entry name" value="PRK09355.1"/>
    <property type="match status" value="1"/>
</dbReference>
<comment type="pathway">
    <text evidence="4">Cofactor biosynthesis; thiamine diphosphate biosynthesis; 4-methyl-5-(2-phosphoethyl)-thiazole from 5-(2-hydroxyethyl)-4-methylthiazole: step 1/1.</text>
</comment>
<dbReference type="Gene3D" id="3.20.20.70">
    <property type="entry name" value="Aldolase class I"/>
    <property type="match status" value="1"/>
</dbReference>
<sequence>MHSTKDTTVKRGVDLDLSLYLVTGRDLLPQGKSYLTYLEDALKGEVSIVQIREKNLGTAEFLEIANDTMSLCIKYNIPVIINDRIDIALACGAAGVHLGQSDMPLSTARWLLPSHAIIGVSCTTPEQARKAVEGGADYVGLGAVYATSTKDVSAPGSVCGIAGVRAMLSVLEGTGVKAVAIGGINSTNLLRTLHSCASPTGHTLHGVAVVSDIVASPDPCAAAWRLGDTFRAWAAAVSPGPIGFQVTTKEKGQYTRDGIVAAAAALVDTVRHLRPLVHQITNNVVKTQSANVTLALGGSPIMAEAEAEQADLARMPGGLLINFGTLDALDGMLAAGRHANQNGKPVVFDPVGVGATAFRRATATELLDAWQPTVIKGNAAEIGALADSNEVKAQGVDSLGGFKNAPEVVRSLARTHRCIVLLSGPTDYLSDGSTVIRLSNGHELLGQITGAGCVLGTAIATFCGAASIAAIGSHEGSLVNGDMLLATVAGTLALTIAAQHAAAREEVRGPGTFLPALIDELAMLTPEIVLRTAKIEVEME</sequence>
<dbReference type="PRINTS" id="PR01099">
    <property type="entry name" value="HYETHTZKNASE"/>
</dbReference>
<dbReference type="InterPro" id="IPR029056">
    <property type="entry name" value="Ribokinase-like"/>
</dbReference>
<dbReference type="GO" id="GO:0005737">
    <property type="term" value="C:cytoplasm"/>
    <property type="evidence" value="ECO:0007669"/>
    <property type="project" value="TreeGrafter"/>
</dbReference>
<comment type="catalytic activity">
    <reaction evidence="14">
        <text>2-(2-carboxy-4-methylthiazol-5-yl)ethyl phosphate + 4-amino-2-methyl-5-(diphosphooxymethyl)pyrimidine + 2 H(+) = thiamine phosphate + CO2 + diphosphate</text>
        <dbReference type="Rhea" id="RHEA:47848"/>
        <dbReference type="ChEBI" id="CHEBI:15378"/>
        <dbReference type="ChEBI" id="CHEBI:16526"/>
        <dbReference type="ChEBI" id="CHEBI:33019"/>
        <dbReference type="ChEBI" id="CHEBI:37575"/>
        <dbReference type="ChEBI" id="CHEBI:57841"/>
        <dbReference type="ChEBI" id="CHEBI:62890"/>
        <dbReference type="EC" id="2.5.1.3"/>
    </reaction>
</comment>
<dbReference type="PANTHER" id="PTHR20857">
    <property type="entry name" value="THIAMINE-PHOSPHATE PYROPHOSPHORYLASE"/>
    <property type="match status" value="1"/>
</dbReference>
<evidence type="ECO:0000259" key="18">
    <source>
        <dbReference type="Pfam" id="PF02581"/>
    </source>
</evidence>
<dbReference type="AlphaFoldDB" id="A0A9P5MZY7"/>
<comment type="pathway">
    <text evidence="5">Cofactor biosynthesis; thiamine diphosphate biosynthesis; thiamine phosphate from 4-amino-2-methyl-5-diphosphomethylpyrimidine and 4-methyl-5-(2-phosphoethyl)-thiazole: step 1/1.</text>
</comment>
<evidence type="ECO:0000313" key="20">
    <source>
        <dbReference type="Proteomes" id="UP000759537"/>
    </source>
</evidence>
<dbReference type="Pfam" id="PF02110">
    <property type="entry name" value="HK"/>
    <property type="match status" value="1"/>
</dbReference>
<dbReference type="InterPro" id="IPR036206">
    <property type="entry name" value="ThiamineP_synth_sf"/>
</dbReference>
<organism evidence="19 20">
    <name type="scientific">Russula ochroleuca</name>
    <dbReference type="NCBI Taxonomy" id="152965"/>
    <lineage>
        <taxon>Eukaryota</taxon>
        <taxon>Fungi</taxon>
        <taxon>Dikarya</taxon>
        <taxon>Basidiomycota</taxon>
        <taxon>Agaricomycotina</taxon>
        <taxon>Agaricomycetes</taxon>
        <taxon>Russulales</taxon>
        <taxon>Russulaceae</taxon>
        <taxon>Russula</taxon>
    </lineage>
</organism>
<dbReference type="HAMAP" id="MF_00097">
    <property type="entry name" value="TMP_synthase"/>
    <property type="match status" value="1"/>
</dbReference>
<keyword evidence="12" id="KW-0784">Thiamine biosynthesis</keyword>
<dbReference type="GO" id="GO:0005524">
    <property type="term" value="F:ATP binding"/>
    <property type="evidence" value="ECO:0007669"/>
    <property type="project" value="UniProtKB-KW"/>
</dbReference>
<dbReference type="Proteomes" id="UP000759537">
    <property type="component" value="Unassembled WGS sequence"/>
</dbReference>
<evidence type="ECO:0000256" key="9">
    <source>
        <dbReference type="ARBA" id="ARBA00022777"/>
    </source>
</evidence>
<comment type="similarity">
    <text evidence="17">In the N-terminal section; belongs to the thiamine-phosphate synthase family.</text>
</comment>
<comment type="catalytic activity">
    <reaction evidence="15">
        <text>2-[(2R,5Z)-2-carboxy-4-methylthiazol-5(2H)-ylidene]ethyl phosphate + 4-amino-2-methyl-5-(diphosphooxymethyl)pyrimidine + 2 H(+) = thiamine phosphate + CO2 + diphosphate</text>
        <dbReference type="Rhea" id="RHEA:47844"/>
        <dbReference type="ChEBI" id="CHEBI:15378"/>
        <dbReference type="ChEBI" id="CHEBI:16526"/>
        <dbReference type="ChEBI" id="CHEBI:33019"/>
        <dbReference type="ChEBI" id="CHEBI:37575"/>
        <dbReference type="ChEBI" id="CHEBI:57841"/>
        <dbReference type="ChEBI" id="CHEBI:62899"/>
        <dbReference type="EC" id="2.5.1.3"/>
    </reaction>
</comment>
<evidence type="ECO:0000256" key="5">
    <source>
        <dbReference type="ARBA" id="ARBA00005165"/>
    </source>
</evidence>
<protein>
    <submittedName>
        <fullName evidence="19">Thiamine biosynthetic bifunctional enzyme</fullName>
    </submittedName>
</protein>
<keyword evidence="7" id="KW-0479">Metal-binding</keyword>
<dbReference type="InterPro" id="IPR022998">
    <property type="entry name" value="ThiamineP_synth_TenI"/>
</dbReference>
<dbReference type="Gene3D" id="3.40.1190.20">
    <property type="match status" value="1"/>
</dbReference>
<dbReference type="Pfam" id="PF02581">
    <property type="entry name" value="TMP-TENI"/>
    <property type="match status" value="1"/>
</dbReference>